<keyword evidence="6 7" id="KW-0472">Membrane</keyword>
<sequence length="312" mass="34129">MIRSARSSARSTRGRPPWWVLALFLAPALLLYSLFIVYPLVSALQYSLFTWQGTRPLGFAGLDNFTRLFSGVYGDRLWRAFGHNMVFFAGTMLVQTTFGLAFAVLLRRARWGRRFLQTAYVLPHLVSPIVVGYLWSLMLSPQFGAVNAALRAVGLDALAQPWTGDPALALPTLILVNAWQWIGFPMLLFSAALAGIPPEYEEAARVDGATAWRAFRHVTLPLLTPAIGIVTVLTFVGNMNILDLVYAMQGSQGAPAGATDVLGLLFYRTAFNNPDPGAIGQASALAVVMFLFIFGVSILATGYLRRKEAGLR</sequence>
<dbReference type="PROSITE" id="PS50928">
    <property type="entry name" value="ABC_TM1"/>
    <property type="match status" value="1"/>
</dbReference>
<dbReference type="CDD" id="cd06261">
    <property type="entry name" value="TM_PBP2"/>
    <property type="match status" value="1"/>
</dbReference>
<evidence type="ECO:0000256" key="4">
    <source>
        <dbReference type="ARBA" id="ARBA00022692"/>
    </source>
</evidence>
<accession>A0A2P8D556</accession>
<dbReference type="SUPFAM" id="SSF161098">
    <property type="entry name" value="MetI-like"/>
    <property type="match status" value="1"/>
</dbReference>
<keyword evidence="5 7" id="KW-1133">Transmembrane helix</keyword>
<keyword evidence="10" id="KW-1185">Reference proteome</keyword>
<feature type="domain" description="ABC transmembrane type-1" evidence="8">
    <location>
        <begin position="81"/>
        <end position="300"/>
    </location>
</feature>
<evidence type="ECO:0000256" key="1">
    <source>
        <dbReference type="ARBA" id="ARBA00004651"/>
    </source>
</evidence>
<dbReference type="Proteomes" id="UP000240542">
    <property type="component" value="Unassembled WGS sequence"/>
</dbReference>
<keyword evidence="3" id="KW-1003">Cell membrane</keyword>
<evidence type="ECO:0000313" key="10">
    <source>
        <dbReference type="Proteomes" id="UP000240542"/>
    </source>
</evidence>
<name>A0A2P8D556_9ACTN</name>
<dbReference type="GO" id="GO:0055085">
    <property type="term" value="P:transmembrane transport"/>
    <property type="evidence" value="ECO:0007669"/>
    <property type="project" value="InterPro"/>
</dbReference>
<feature type="transmembrane region" description="Helical" evidence="7">
    <location>
        <begin position="178"/>
        <end position="197"/>
    </location>
</feature>
<protein>
    <submittedName>
        <fullName evidence="9">Carbohydrate ABC transporter membrane protein 1 (CUT1 family)</fullName>
    </submittedName>
</protein>
<dbReference type="GO" id="GO:0005886">
    <property type="term" value="C:plasma membrane"/>
    <property type="evidence" value="ECO:0007669"/>
    <property type="project" value="UniProtKB-SubCell"/>
</dbReference>
<organism evidence="9 10">
    <name type="scientific">Murinocardiopsis flavida</name>
    <dbReference type="NCBI Taxonomy" id="645275"/>
    <lineage>
        <taxon>Bacteria</taxon>
        <taxon>Bacillati</taxon>
        <taxon>Actinomycetota</taxon>
        <taxon>Actinomycetes</taxon>
        <taxon>Streptosporangiales</taxon>
        <taxon>Nocardiopsidaceae</taxon>
        <taxon>Murinocardiopsis</taxon>
    </lineage>
</organism>
<feature type="transmembrane region" description="Helical" evidence="7">
    <location>
        <begin position="118"/>
        <end position="138"/>
    </location>
</feature>
<gene>
    <name evidence="9" type="ORF">CLV63_11891</name>
</gene>
<feature type="transmembrane region" description="Helical" evidence="7">
    <location>
        <begin position="20"/>
        <end position="41"/>
    </location>
</feature>
<evidence type="ECO:0000256" key="5">
    <source>
        <dbReference type="ARBA" id="ARBA00022989"/>
    </source>
</evidence>
<evidence type="ECO:0000256" key="2">
    <source>
        <dbReference type="ARBA" id="ARBA00022448"/>
    </source>
</evidence>
<keyword evidence="4 7" id="KW-0812">Transmembrane</keyword>
<dbReference type="PANTHER" id="PTHR43227:SF8">
    <property type="entry name" value="DIACETYLCHITOBIOSE UPTAKE SYSTEM PERMEASE PROTEIN DASB"/>
    <property type="match status" value="1"/>
</dbReference>
<dbReference type="OrthoDB" id="34224at2"/>
<feature type="transmembrane region" description="Helical" evidence="7">
    <location>
        <begin position="85"/>
        <end position="106"/>
    </location>
</feature>
<comment type="caution">
    <text evidence="9">The sequence shown here is derived from an EMBL/GenBank/DDBJ whole genome shotgun (WGS) entry which is preliminary data.</text>
</comment>
<dbReference type="PANTHER" id="PTHR43227">
    <property type="entry name" value="BLL4140 PROTEIN"/>
    <property type="match status" value="1"/>
</dbReference>
<dbReference type="Pfam" id="PF00528">
    <property type="entry name" value="BPD_transp_1"/>
    <property type="match status" value="1"/>
</dbReference>
<dbReference type="AlphaFoldDB" id="A0A2P8D556"/>
<comment type="subcellular location">
    <subcellularLocation>
        <location evidence="1 7">Cell membrane</location>
        <topology evidence="1 7">Multi-pass membrane protein</topology>
    </subcellularLocation>
</comment>
<evidence type="ECO:0000256" key="6">
    <source>
        <dbReference type="ARBA" id="ARBA00023136"/>
    </source>
</evidence>
<evidence type="ECO:0000256" key="3">
    <source>
        <dbReference type="ARBA" id="ARBA00022475"/>
    </source>
</evidence>
<dbReference type="InterPro" id="IPR050809">
    <property type="entry name" value="UgpAE/MalFG_permease"/>
</dbReference>
<evidence type="ECO:0000313" key="9">
    <source>
        <dbReference type="EMBL" id="PSK92332.1"/>
    </source>
</evidence>
<evidence type="ECO:0000259" key="8">
    <source>
        <dbReference type="PROSITE" id="PS50928"/>
    </source>
</evidence>
<keyword evidence="2 7" id="KW-0813">Transport</keyword>
<reference evidence="9 10" key="1">
    <citation type="submission" date="2018-03" db="EMBL/GenBank/DDBJ databases">
        <title>Genomic Encyclopedia of Archaeal and Bacterial Type Strains, Phase II (KMG-II): from individual species to whole genera.</title>
        <authorList>
            <person name="Goeker M."/>
        </authorList>
    </citation>
    <scope>NUCLEOTIDE SEQUENCE [LARGE SCALE GENOMIC DNA]</scope>
    <source>
        <strain evidence="9 10">DSM 45312</strain>
    </source>
</reference>
<proteinExistence type="inferred from homology"/>
<dbReference type="EMBL" id="PYGA01000018">
    <property type="protein sequence ID" value="PSK92332.1"/>
    <property type="molecule type" value="Genomic_DNA"/>
</dbReference>
<evidence type="ECO:0000256" key="7">
    <source>
        <dbReference type="RuleBase" id="RU363032"/>
    </source>
</evidence>
<comment type="similarity">
    <text evidence="7">Belongs to the binding-protein-dependent transport system permease family.</text>
</comment>
<dbReference type="InterPro" id="IPR035906">
    <property type="entry name" value="MetI-like_sf"/>
</dbReference>
<feature type="transmembrane region" description="Helical" evidence="7">
    <location>
        <begin position="282"/>
        <end position="304"/>
    </location>
</feature>
<feature type="transmembrane region" description="Helical" evidence="7">
    <location>
        <begin position="218"/>
        <end position="236"/>
    </location>
</feature>
<dbReference type="InterPro" id="IPR000515">
    <property type="entry name" value="MetI-like"/>
</dbReference>
<dbReference type="Gene3D" id="1.10.3720.10">
    <property type="entry name" value="MetI-like"/>
    <property type="match status" value="1"/>
</dbReference>